<sequence>MSIISLTFHSIPSIEAEWKDYVQTTLIQLAENLYDAERYILSEVDSEMINEGSNTNLLLMFANDEKREDFMLNEFENIRERIESKFGDQVLIFKTFLNAMKMRV</sequence>
<dbReference type="EMBL" id="FQYI01000002">
    <property type="protein sequence ID" value="SHI53936.1"/>
    <property type="molecule type" value="Genomic_DNA"/>
</dbReference>
<evidence type="ECO:0000313" key="1">
    <source>
        <dbReference type="EMBL" id="SHI53936.1"/>
    </source>
</evidence>
<dbReference type="Proteomes" id="UP000184335">
    <property type="component" value="Unassembled WGS sequence"/>
</dbReference>
<dbReference type="InterPro" id="IPR025563">
    <property type="entry name" value="DUF4286"/>
</dbReference>
<name>A0A1M6BYS7_9FLAO</name>
<dbReference type="AlphaFoldDB" id="A0A1M6BYS7"/>
<dbReference type="STRING" id="1118202.SAMN05443429_102169"/>
<keyword evidence="2" id="KW-1185">Reference proteome</keyword>
<dbReference type="RefSeq" id="WP_073178297.1">
    <property type="nucleotide sequence ID" value="NZ_FQYI01000002.1"/>
</dbReference>
<gene>
    <name evidence="1" type="ORF">SAMN05443429_102169</name>
</gene>
<accession>A0A1M6BYS7</accession>
<evidence type="ECO:0008006" key="3">
    <source>
        <dbReference type="Google" id="ProtNLM"/>
    </source>
</evidence>
<dbReference type="Pfam" id="PF14114">
    <property type="entry name" value="DUF4286"/>
    <property type="match status" value="1"/>
</dbReference>
<evidence type="ECO:0000313" key="2">
    <source>
        <dbReference type="Proteomes" id="UP000184335"/>
    </source>
</evidence>
<reference evidence="1 2" key="1">
    <citation type="submission" date="2016-11" db="EMBL/GenBank/DDBJ databases">
        <authorList>
            <person name="Jaros S."/>
            <person name="Januszkiewicz K."/>
            <person name="Wedrychowicz H."/>
        </authorList>
    </citation>
    <scope>NUCLEOTIDE SEQUENCE [LARGE SCALE GENOMIC DNA]</scope>
    <source>
        <strain evidence="1 2">DSM 25479</strain>
    </source>
</reference>
<proteinExistence type="predicted"/>
<dbReference type="OrthoDB" id="1260486at2"/>
<protein>
    <recommendedName>
        <fullName evidence="3">DUF4286 domain-containing protein</fullName>
    </recommendedName>
</protein>
<organism evidence="1 2">
    <name type="scientific">Cruoricaptor ignavus</name>
    <dbReference type="NCBI Taxonomy" id="1118202"/>
    <lineage>
        <taxon>Bacteria</taxon>
        <taxon>Pseudomonadati</taxon>
        <taxon>Bacteroidota</taxon>
        <taxon>Flavobacteriia</taxon>
        <taxon>Flavobacteriales</taxon>
        <taxon>Weeksellaceae</taxon>
        <taxon>Cruoricaptor</taxon>
    </lineage>
</organism>